<evidence type="ECO:0000259" key="14">
    <source>
        <dbReference type="PROSITE" id="PS51392"/>
    </source>
</evidence>
<evidence type="ECO:0000256" key="10">
    <source>
        <dbReference type="ARBA" id="ARBA00022989"/>
    </source>
</evidence>
<evidence type="ECO:0000256" key="11">
    <source>
        <dbReference type="ARBA" id="ARBA00023136"/>
    </source>
</evidence>
<keyword evidence="16" id="KW-1185">Reference proteome</keyword>
<gene>
    <name evidence="15" type="primary">ppk4</name>
    <name evidence="15" type="ORF">DNF11_0805</name>
</gene>
<evidence type="ECO:0000256" key="2">
    <source>
        <dbReference type="ARBA" id="ARBA00012513"/>
    </source>
</evidence>
<dbReference type="InterPro" id="IPR011047">
    <property type="entry name" value="Quinoprotein_ADH-like_sf"/>
</dbReference>
<dbReference type="AlphaFoldDB" id="A0A3G2S1D9"/>
<dbReference type="PROSITE" id="PS51392">
    <property type="entry name" value="KEN"/>
    <property type="match status" value="1"/>
</dbReference>
<evidence type="ECO:0000256" key="8">
    <source>
        <dbReference type="ARBA" id="ARBA00022777"/>
    </source>
</evidence>
<evidence type="ECO:0000313" key="15">
    <source>
        <dbReference type="EMBL" id="AYO41755.1"/>
    </source>
</evidence>
<keyword evidence="9" id="KW-0067">ATP-binding</keyword>
<dbReference type="InterPro" id="IPR018391">
    <property type="entry name" value="PQQ_b-propeller_rpt"/>
</dbReference>
<dbReference type="STRING" id="425264.A0A3G2S1D9"/>
<feature type="region of interest" description="Disordered" evidence="12">
    <location>
        <begin position="180"/>
        <end position="200"/>
    </location>
</feature>
<dbReference type="GO" id="GO:0004521">
    <property type="term" value="F:RNA endonuclease activity"/>
    <property type="evidence" value="ECO:0007669"/>
    <property type="project" value="InterPro"/>
</dbReference>
<dbReference type="SMART" id="SM00564">
    <property type="entry name" value="PQQ"/>
    <property type="match status" value="2"/>
</dbReference>
<dbReference type="InterPro" id="IPR010513">
    <property type="entry name" value="KEN_dom"/>
</dbReference>
<dbReference type="GO" id="GO:1990604">
    <property type="term" value="C:IRE1-TRAF2-ASK1 complex"/>
    <property type="evidence" value="ECO:0007669"/>
    <property type="project" value="TreeGrafter"/>
</dbReference>
<dbReference type="PROSITE" id="PS00108">
    <property type="entry name" value="PROTEIN_KINASE_ST"/>
    <property type="match status" value="1"/>
</dbReference>
<dbReference type="EMBL" id="CP033149">
    <property type="protein sequence ID" value="AYO41755.1"/>
    <property type="molecule type" value="Genomic_DNA"/>
</dbReference>
<keyword evidence="7" id="KW-0547">Nucleotide-binding</keyword>
<dbReference type="VEuPathDB" id="FungiDB:DNF11_0805"/>
<dbReference type="InterPro" id="IPR011009">
    <property type="entry name" value="Kinase-like_dom_sf"/>
</dbReference>
<name>A0A3G2S1D9_MALR7</name>
<dbReference type="FunFam" id="3.30.200.20:FF:000077">
    <property type="entry name" value="Putative Serine/threonine-protein kinase/endoribonuclease IRE1"/>
    <property type="match status" value="1"/>
</dbReference>
<dbReference type="SUPFAM" id="SSF56112">
    <property type="entry name" value="Protein kinase-like (PK-like)"/>
    <property type="match status" value="1"/>
</dbReference>
<organism evidence="15 16">
    <name type="scientific">Malassezia restricta (strain ATCC 96810 / NBRC 103918 / CBS 7877)</name>
    <name type="common">Seborrheic dermatitis infection agent</name>
    <dbReference type="NCBI Taxonomy" id="425264"/>
    <lineage>
        <taxon>Eukaryota</taxon>
        <taxon>Fungi</taxon>
        <taxon>Dikarya</taxon>
        <taxon>Basidiomycota</taxon>
        <taxon>Ustilaginomycotina</taxon>
        <taxon>Malasseziomycetes</taxon>
        <taxon>Malasseziales</taxon>
        <taxon>Malasseziaceae</taxon>
        <taxon>Malassezia</taxon>
    </lineage>
</organism>
<dbReference type="OrthoDB" id="63989at2759"/>
<sequence>MDVDAHLPYAVLPSVPISIQDLELSNVLLVTTVDGRLHGLDRTSGSLLWSFPSISDTSVHAPLVTSKYDHRSMEQLAKDARDHGDPTLVRALQEDGIYIVEPSSGGDMYILRVPPGATIPTLEKLPFTLPDLVSISPFTLHAEDPRIFVAEKHTSLMELNVFTGTVRAVYSSSDTGLHHATSHALDPRTVSRSHSDTDGTADDAIESPWVLIGRTDYTLYIHVRHVPHAVQTLQYQVFSPNIADRDVMSLWHQSAQPADKRAFLSSPENATVLCYDLRLARNPHRHTTQPLPPVLWTSQMDSLPVDIYDVVFAPSDVEAPLLRPVPVPHNAGFLSRIILQHQGASSADELSAFLGLAPDGSLFALGSTRYPLAGFAERAAVLNPEPHHASSLMAPWIGGYRVRPPLRQGIPLLGASQPVLQLEAPPSITTEWRPSKRLVAQLVGLLAFALMVLRGAYLIWRESRLQCFDTSNLCFDEDKVVQDTSLESAPSTPMPEHTPERPESEPRASNDLEADPKRRRRRRGKRAGAAVSARQARREESLEPIAPESPPAVNEGESPEPLPTSLQISDEILGYGSSGTVVFRGTFQGRAVAVKRLLRDFVHLASKEVSLLQSADNHPNVIRYYCQELTPNFLYIALEECPASLADLIERPLDYASLAALLEPRQAFKQITAGLQHLHSLSIVHRDIKPGNILVTLTPQNKLRVLLSDLGLSKRIDGLTFSAQSQSAQAGGTMGWRAPELLQGFSLHADDGKERLTRAVDIFSLGCVAFYMLTRGGHPFGELYEREIRILQNQVDTSALSASGDDTVEAEALIKQMIAPIPSDRPSASDVARHPFFWNAAKRVAFLQDVSDRFETLERTPPSFALELLEQNAESIVGPDWRRRFDKNFLDDLGKFRTYNSASVQDLLRVIRNKKHHFQDMPIILKKQLSPMPEGFLLYFTRRFPTLFLHVYGVLEQLPQMRTEPTFTMYYESEDTP</sequence>
<dbReference type="PANTHER" id="PTHR13954">
    <property type="entry name" value="IRE1-RELATED"/>
    <property type="match status" value="1"/>
</dbReference>
<dbReference type="GO" id="GO:0036498">
    <property type="term" value="P:IRE1-mediated unfolded protein response"/>
    <property type="evidence" value="ECO:0007669"/>
    <property type="project" value="UniProtKB-ARBA"/>
</dbReference>
<dbReference type="GO" id="GO:0004674">
    <property type="term" value="F:protein serine/threonine kinase activity"/>
    <property type="evidence" value="ECO:0007669"/>
    <property type="project" value="UniProtKB-KW"/>
</dbReference>
<dbReference type="SMART" id="SM00580">
    <property type="entry name" value="PUG"/>
    <property type="match status" value="1"/>
</dbReference>
<dbReference type="InterPro" id="IPR000719">
    <property type="entry name" value="Prot_kinase_dom"/>
</dbReference>
<dbReference type="PROSITE" id="PS50011">
    <property type="entry name" value="PROTEIN_KINASE_DOM"/>
    <property type="match status" value="1"/>
</dbReference>
<evidence type="ECO:0000259" key="13">
    <source>
        <dbReference type="PROSITE" id="PS50011"/>
    </source>
</evidence>
<dbReference type="PANTHER" id="PTHR13954:SF6">
    <property type="entry name" value="NON-SPECIFIC SERINE_THREONINE PROTEIN KINASE"/>
    <property type="match status" value="1"/>
</dbReference>
<comment type="subcellular location">
    <subcellularLocation>
        <location evidence="1">Membrane</location>
        <topology evidence="1">Single-pass type I membrane protein</topology>
    </subcellularLocation>
</comment>
<evidence type="ECO:0000256" key="5">
    <source>
        <dbReference type="ARBA" id="ARBA00022692"/>
    </source>
</evidence>
<dbReference type="SUPFAM" id="SSF50998">
    <property type="entry name" value="Quinoprotein alcohol dehydrogenase-like"/>
    <property type="match status" value="1"/>
</dbReference>
<accession>A0A3G2S1D9</accession>
<evidence type="ECO:0000313" key="16">
    <source>
        <dbReference type="Proteomes" id="UP000269793"/>
    </source>
</evidence>
<dbReference type="GO" id="GO:0051082">
    <property type="term" value="F:unfolded protein binding"/>
    <property type="evidence" value="ECO:0007669"/>
    <property type="project" value="TreeGrafter"/>
</dbReference>
<evidence type="ECO:0000256" key="3">
    <source>
        <dbReference type="ARBA" id="ARBA00022527"/>
    </source>
</evidence>
<keyword evidence="8 15" id="KW-0418">Kinase</keyword>
<dbReference type="Proteomes" id="UP000269793">
    <property type="component" value="Chromosome II"/>
</dbReference>
<dbReference type="CDD" id="cd10422">
    <property type="entry name" value="RNase_Ire1"/>
    <property type="match status" value="1"/>
</dbReference>
<feature type="compositionally biased region" description="Basic residues" evidence="12">
    <location>
        <begin position="517"/>
        <end position="526"/>
    </location>
</feature>
<dbReference type="GO" id="GO:0070059">
    <property type="term" value="P:intrinsic apoptotic signaling pathway in response to endoplasmic reticulum stress"/>
    <property type="evidence" value="ECO:0007669"/>
    <property type="project" value="TreeGrafter"/>
</dbReference>
<evidence type="ECO:0000256" key="9">
    <source>
        <dbReference type="ARBA" id="ARBA00022840"/>
    </source>
</evidence>
<feature type="region of interest" description="Disordered" evidence="12">
    <location>
        <begin position="484"/>
        <end position="565"/>
    </location>
</feature>
<dbReference type="Pfam" id="PF06479">
    <property type="entry name" value="Ribonuc_2-5A"/>
    <property type="match status" value="1"/>
</dbReference>
<feature type="domain" description="KEN" evidence="14">
    <location>
        <begin position="840"/>
        <end position="973"/>
    </location>
</feature>
<dbReference type="InterPro" id="IPR045133">
    <property type="entry name" value="IRE1/2-like"/>
</dbReference>
<dbReference type="InterPro" id="IPR008271">
    <property type="entry name" value="Ser/Thr_kinase_AS"/>
</dbReference>
<protein>
    <recommendedName>
        <fullName evidence="2">non-specific serine/threonine protein kinase</fullName>
        <ecNumber evidence="2">2.7.11.1</ecNumber>
    </recommendedName>
</protein>
<keyword evidence="6" id="KW-0732">Signal</keyword>
<dbReference type="InterPro" id="IPR015943">
    <property type="entry name" value="WD40/YVTN_repeat-like_dom_sf"/>
</dbReference>
<feature type="domain" description="Protein kinase" evidence="13">
    <location>
        <begin position="567"/>
        <end position="837"/>
    </location>
</feature>
<evidence type="ECO:0000256" key="6">
    <source>
        <dbReference type="ARBA" id="ARBA00022729"/>
    </source>
</evidence>
<dbReference type="Gene3D" id="2.130.10.10">
    <property type="entry name" value="YVTN repeat-like/Quinoprotein amine dehydrogenase"/>
    <property type="match status" value="1"/>
</dbReference>
<evidence type="ECO:0000256" key="7">
    <source>
        <dbReference type="ARBA" id="ARBA00022741"/>
    </source>
</evidence>
<dbReference type="SMART" id="SM00220">
    <property type="entry name" value="S_TKc"/>
    <property type="match status" value="1"/>
</dbReference>
<evidence type="ECO:0000256" key="4">
    <source>
        <dbReference type="ARBA" id="ARBA00022679"/>
    </source>
</evidence>
<dbReference type="Pfam" id="PF00069">
    <property type="entry name" value="Pkinase"/>
    <property type="match status" value="1"/>
</dbReference>
<keyword evidence="11" id="KW-0472">Membrane</keyword>
<dbReference type="GO" id="GO:0005524">
    <property type="term" value="F:ATP binding"/>
    <property type="evidence" value="ECO:0007669"/>
    <property type="project" value="UniProtKB-KW"/>
</dbReference>
<dbReference type="Gene3D" id="1.10.510.10">
    <property type="entry name" value="Transferase(Phosphotransferase) domain 1"/>
    <property type="match status" value="1"/>
</dbReference>
<reference evidence="15 16" key="1">
    <citation type="submission" date="2018-10" db="EMBL/GenBank/DDBJ databases">
        <title>Complete genome sequence of Malassezia restricta CBS 7877.</title>
        <authorList>
            <person name="Morand S.C."/>
            <person name="Bertignac M."/>
            <person name="Iltis A."/>
            <person name="Kolder I."/>
            <person name="Pirovano W."/>
            <person name="Jourdain R."/>
            <person name="Clavaud C."/>
        </authorList>
    </citation>
    <scope>NUCLEOTIDE SEQUENCE [LARGE SCALE GENOMIC DNA]</scope>
    <source>
        <strain evidence="15 16">CBS 7877</strain>
    </source>
</reference>
<dbReference type="GO" id="GO:0006397">
    <property type="term" value="P:mRNA processing"/>
    <property type="evidence" value="ECO:0007669"/>
    <property type="project" value="InterPro"/>
</dbReference>
<proteinExistence type="predicted"/>
<feature type="compositionally biased region" description="Basic and acidic residues" evidence="12">
    <location>
        <begin position="497"/>
        <end position="516"/>
    </location>
</feature>
<dbReference type="InterPro" id="IPR038357">
    <property type="entry name" value="KEN_sf"/>
</dbReference>
<keyword evidence="4 15" id="KW-0808">Transferase</keyword>
<keyword evidence="5" id="KW-0812">Transmembrane</keyword>
<dbReference type="Gene3D" id="3.30.200.20">
    <property type="entry name" value="Phosphorylase Kinase, domain 1"/>
    <property type="match status" value="1"/>
</dbReference>
<keyword evidence="3" id="KW-0723">Serine/threonine-protein kinase</keyword>
<keyword evidence="10" id="KW-1133">Transmembrane helix</keyword>
<evidence type="ECO:0000256" key="12">
    <source>
        <dbReference type="SAM" id="MobiDB-lite"/>
    </source>
</evidence>
<evidence type="ECO:0000256" key="1">
    <source>
        <dbReference type="ARBA" id="ARBA00004479"/>
    </source>
</evidence>
<dbReference type="EC" id="2.7.11.1" evidence="2"/>
<dbReference type="Gene3D" id="1.20.1440.180">
    <property type="entry name" value="KEN domain"/>
    <property type="match status" value="1"/>
</dbReference>